<dbReference type="InterPro" id="IPR021308">
    <property type="entry name" value="GfcB"/>
</dbReference>
<evidence type="ECO:0008006" key="4">
    <source>
        <dbReference type="Google" id="ProtNLM"/>
    </source>
</evidence>
<dbReference type="PROSITE" id="PS51257">
    <property type="entry name" value="PROKAR_LIPOPROTEIN"/>
    <property type="match status" value="1"/>
</dbReference>
<keyword evidence="1" id="KW-0732">Signal</keyword>
<evidence type="ECO:0000313" key="3">
    <source>
        <dbReference type="Proteomes" id="UP000031672"/>
    </source>
</evidence>
<organism evidence="2 3">
    <name type="scientific">Vibrio renipiscarius</name>
    <dbReference type="NCBI Taxonomy" id="1461322"/>
    <lineage>
        <taxon>Bacteria</taxon>
        <taxon>Pseudomonadati</taxon>
        <taxon>Pseudomonadota</taxon>
        <taxon>Gammaproteobacteria</taxon>
        <taxon>Vibrionales</taxon>
        <taxon>Vibrionaceae</taxon>
        <taxon>Vibrio</taxon>
    </lineage>
</organism>
<dbReference type="RefSeq" id="WP_040990622.1">
    <property type="nucleotide sequence ID" value="NZ_JTKH01000020.1"/>
</dbReference>
<dbReference type="EMBL" id="JTKH01000020">
    <property type="protein sequence ID" value="KII77743.1"/>
    <property type="molecule type" value="Genomic_DNA"/>
</dbReference>
<accession>A0A0C2KH02</accession>
<gene>
    <name evidence="2" type="ORF">OJ16_11065</name>
</gene>
<dbReference type="Gene3D" id="2.40.360.10">
    <property type="entry name" value="YmcC-like"/>
    <property type="match status" value="1"/>
</dbReference>
<dbReference type="InterPro" id="IPR023373">
    <property type="entry name" value="YmcC_sf"/>
</dbReference>
<sequence length="219" mass="24601">MIHFFRALLILVLVTLSGCSQKFQDVNATMQEAFLGFDDINMTQAQVAELDYASIYARINHGPQIFMVLALVDINPITGNEQLKWMSSDGAMITTENGRVIKTTALPGANLVGLSSNTQLALPNRQVTSWQSVYDWQPGYHYSKLAQVESFPVGLKTLSSLLWIKPTIQVREIITFADTQQQMQNDYWIDKQGQVVKSEQSLVPNELFIEIEVLKPYAG</sequence>
<protein>
    <recommendedName>
        <fullName evidence="4">Lipoprotein YmcC</fullName>
    </recommendedName>
</protein>
<reference evidence="2 3" key="1">
    <citation type="submission" date="2014-11" db="EMBL/GenBank/DDBJ databases">
        <title>Draft Genome Sequence of Vibrio piscirenalis strains CECT 8603T and CECT 8604, two marine Gammaproteobacterium isolated from cultured gilthead sea bream (Sparus aurata).</title>
        <authorList>
            <person name="Arahal D.R."/>
            <person name="Rodrigo-Torres L."/>
            <person name="Lucena T."/>
            <person name="Pujalte M.J."/>
        </authorList>
    </citation>
    <scope>NUCLEOTIDE SEQUENCE [LARGE SCALE GENOMIC DNA]</scope>
    <source>
        <strain evidence="2 3">DCR 1-4-2</strain>
    </source>
</reference>
<proteinExistence type="predicted"/>
<dbReference type="Proteomes" id="UP000031672">
    <property type="component" value="Unassembled WGS sequence"/>
</dbReference>
<feature type="signal peptide" evidence="1">
    <location>
        <begin position="1"/>
        <end position="22"/>
    </location>
</feature>
<dbReference type="OrthoDB" id="5591889at2"/>
<dbReference type="SUPFAM" id="SSF159270">
    <property type="entry name" value="YmcC-like"/>
    <property type="match status" value="1"/>
</dbReference>
<comment type="caution">
    <text evidence="2">The sequence shown here is derived from an EMBL/GenBank/DDBJ whole genome shotgun (WGS) entry which is preliminary data.</text>
</comment>
<dbReference type="Pfam" id="PF11102">
    <property type="entry name" value="YjbF"/>
    <property type="match status" value="1"/>
</dbReference>
<dbReference type="AlphaFoldDB" id="A0A0C2K6U6"/>
<evidence type="ECO:0000313" key="2">
    <source>
        <dbReference type="EMBL" id="KII77743.1"/>
    </source>
</evidence>
<keyword evidence="3" id="KW-1185">Reference proteome</keyword>
<name>A0A0C2K6U6_9VIBR</name>
<dbReference type="STRING" id="1461322.OJ16_11065"/>
<accession>A0A0C2K6U6</accession>
<feature type="chain" id="PRO_5009758689" description="Lipoprotein YmcC" evidence="1">
    <location>
        <begin position="23"/>
        <end position="219"/>
    </location>
</feature>
<evidence type="ECO:0000256" key="1">
    <source>
        <dbReference type="SAM" id="SignalP"/>
    </source>
</evidence>